<sequence length="316" mass="36933">MSSDLIFLEISQDLQSAKDDQRLYNPINFETRVRAIDFIDFHIINRIDIIHQNSTPNPDFTRIRRSAEELKEQLEAINRALFAHLRETIKSKKLYPSELNELLISHLDNAYNREADQPGYDYLDELINGILCESTLPEPTIVREPEMVFYQQTPARIIFKLAEMLQVDEVLYDLGSGLGHVPILINLLNGNKTVGVEFEPAYHRYAVGKATQLKLNDVLFINEDARKVDYTNGTVFYLYTPFEGNILQEVLDKLKQESFQKPIRIFTYGPCSFQLAKQSWLICSDTKVKDIYKLYEFRSYRDHRKFIEVTPKGRYF</sequence>
<dbReference type="AlphaFoldDB" id="A0A965ZLV3"/>
<dbReference type="EMBL" id="WWEO01000045">
    <property type="protein sequence ID" value="NCD72076.1"/>
    <property type="molecule type" value="Genomic_DNA"/>
</dbReference>
<feature type="coiled-coil region" evidence="1">
    <location>
        <begin position="60"/>
        <end position="87"/>
    </location>
</feature>
<accession>A0A965ZLV3</accession>
<dbReference type="InterPro" id="IPR029063">
    <property type="entry name" value="SAM-dependent_MTases_sf"/>
</dbReference>
<comment type="caution">
    <text evidence="2">The sequence shown here is derived from an EMBL/GenBank/DDBJ whole genome shotgun (WGS) entry which is preliminary data.</text>
</comment>
<reference evidence="2" key="2">
    <citation type="submission" date="2020-10" db="EMBL/GenBank/DDBJ databases">
        <title>Mucilaginibacter sp. nov., isolated from soil.</title>
        <authorList>
            <person name="Jeon C.O."/>
        </authorList>
    </citation>
    <scope>NUCLEOTIDE SEQUENCE</scope>
    <source>
        <strain evidence="2">R11</strain>
    </source>
</reference>
<organism evidence="2 3">
    <name type="scientific">Mucilaginibacter agri</name>
    <dbReference type="NCBI Taxonomy" id="2695265"/>
    <lineage>
        <taxon>Bacteria</taxon>
        <taxon>Pseudomonadati</taxon>
        <taxon>Bacteroidota</taxon>
        <taxon>Sphingobacteriia</taxon>
        <taxon>Sphingobacteriales</taxon>
        <taxon>Sphingobacteriaceae</taxon>
        <taxon>Mucilaginibacter</taxon>
    </lineage>
</organism>
<keyword evidence="1" id="KW-0175">Coiled coil</keyword>
<dbReference type="Proteomes" id="UP000638732">
    <property type="component" value="Unassembled WGS sequence"/>
</dbReference>
<name>A0A965ZLV3_9SPHI</name>
<evidence type="ECO:0008006" key="4">
    <source>
        <dbReference type="Google" id="ProtNLM"/>
    </source>
</evidence>
<keyword evidence="3" id="KW-1185">Reference proteome</keyword>
<evidence type="ECO:0000256" key="1">
    <source>
        <dbReference type="SAM" id="Coils"/>
    </source>
</evidence>
<evidence type="ECO:0000313" key="3">
    <source>
        <dbReference type="Proteomes" id="UP000638732"/>
    </source>
</evidence>
<gene>
    <name evidence="2" type="ORF">GSY63_22115</name>
</gene>
<reference evidence="2" key="1">
    <citation type="submission" date="2020-01" db="EMBL/GenBank/DDBJ databases">
        <authorList>
            <person name="Seo Y.L."/>
        </authorList>
    </citation>
    <scope>NUCLEOTIDE SEQUENCE</scope>
    <source>
        <strain evidence="2">R11</strain>
    </source>
</reference>
<dbReference type="SUPFAM" id="SSF53335">
    <property type="entry name" value="S-adenosyl-L-methionine-dependent methyltransferases"/>
    <property type="match status" value="1"/>
</dbReference>
<dbReference type="Gene3D" id="3.40.50.150">
    <property type="entry name" value="Vaccinia Virus protein VP39"/>
    <property type="match status" value="1"/>
</dbReference>
<proteinExistence type="predicted"/>
<protein>
    <recommendedName>
        <fullName evidence="4">DOT1 domain-containing protein</fullName>
    </recommendedName>
</protein>
<evidence type="ECO:0000313" key="2">
    <source>
        <dbReference type="EMBL" id="NCD72076.1"/>
    </source>
</evidence>
<dbReference type="RefSeq" id="WP_166588041.1">
    <property type="nucleotide sequence ID" value="NZ_WWEO01000045.1"/>
</dbReference>